<dbReference type="GO" id="GO:0006744">
    <property type="term" value="P:ubiquinone biosynthetic process"/>
    <property type="evidence" value="ECO:0007669"/>
    <property type="project" value="UniProtKB-UniRule"/>
</dbReference>
<dbReference type="CDD" id="cd13959">
    <property type="entry name" value="PT_UbiA_COQ2"/>
    <property type="match status" value="1"/>
</dbReference>
<name>D8PBR1_9BACT</name>
<keyword evidence="7" id="KW-0831">Ubiquinone biosynthesis</keyword>
<evidence type="ECO:0000313" key="13">
    <source>
        <dbReference type="EMBL" id="CBK40670.1"/>
    </source>
</evidence>
<keyword evidence="9 12" id="KW-1133">Transmembrane helix</keyword>
<dbReference type="Pfam" id="PF01040">
    <property type="entry name" value="UbiA"/>
    <property type="match status" value="1"/>
</dbReference>
<dbReference type="PANTHER" id="PTHR11048:SF28">
    <property type="entry name" value="4-HYDROXYBENZOATE POLYPRENYLTRANSFERASE, MITOCHONDRIAL"/>
    <property type="match status" value="1"/>
</dbReference>
<evidence type="ECO:0000256" key="8">
    <source>
        <dbReference type="ARBA" id="ARBA00022692"/>
    </source>
</evidence>
<dbReference type="FunFam" id="1.20.120.1780:FF:000001">
    <property type="entry name" value="4-hydroxybenzoate octaprenyltransferase"/>
    <property type="match status" value="1"/>
</dbReference>
<evidence type="ECO:0000256" key="3">
    <source>
        <dbReference type="ARBA" id="ARBA00005985"/>
    </source>
</evidence>
<evidence type="ECO:0000256" key="7">
    <source>
        <dbReference type="ARBA" id="ARBA00022688"/>
    </source>
</evidence>
<dbReference type="AlphaFoldDB" id="D8PBR1"/>
<dbReference type="GO" id="GO:0008412">
    <property type="term" value="F:4-hydroxybenzoate polyprenyltransferase activity"/>
    <property type="evidence" value="ECO:0007669"/>
    <property type="project" value="UniProtKB-UniRule"/>
</dbReference>
<evidence type="ECO:0000256" key="11">
    <source>
        <dbReference type="NCBIfam" id="TIGR01474"/>
    </source>
</evidence>
<dbReference type="KEGG" id="nde:NIDE0906"/>
<feature type="transmembrane region" description="Helical" evidence="12">
    <location>
        <begin position="79"/>
        <end position="99"/>
    </location>
</feature>
<accession>D8PBR1</accession>
<evidence type="ECO:0000256" key="9">
    <source>
        <dbReference type="ARBA" id="ARBA00022989"/>
    </source>
</evidence>
<keyword evidence="6 13" id="KW-0808">Transferase</keyword>
<dbReference type="InterPro" id="IPR044878">
    <property type="entry name" value="UbiA_sf"/>
</dbReference>
<dbReference type="Proteomes" id="UP000001660">
    <property type="component" value="Chromosome"/>
</dbReference>
<dbReference type="InterPro" id="IPR006370">
    <property type="entry name" value="HB_polyprenyltransferase-like"/>
</dbReference>
<keyword evidence="14" id="KW-1185">Reference proteome</keyword>
<dbReference type="FunFam" id="1.10.357.140:FF:000008">
    <property type="entry name" value="4-hydroxybenzoate octaprenyltransferase"/>
    <property type="match status" value="1"/>
</dbReference>
<gene>
    <name evidence="13" type="primary">ubiA</name>
    <name evidence="13" type="ORF">NIDE0906</name>
</gene>
<keyword evidence="5" id="KW-0997">Cell inner membrane</keyword>
<reference evidence="13 14" key="1">
    <citation type="journal article" date="2010" name="Proc. Natl. Acad. Sci. U.S.A.">
        <title>A Nitrospira metagenome illuminates the physiology and evolution of globally important nitrite-oxidizing bacteria.</title>
        <authorList>
            <person name="Lucker S."/>
            <person name="Wagner M."/>
            <person name="Maixner F."/>
            <person name="Pelletier E."/>
            <person name="Koch H."/>
            <person name="Vacherie B."/>
            <person name="Rattei T."/>
            <person name="Sinninghe Damste J."/>
            <person name="Spieck E."/>
            <person name="Le Paslier D."/>
            <person name="Daims H."/>
        </authorList>
    </citation>
    <scope>NUCLEOTIDE SEQUENCE [LARGE SCALE GENOMIC DNA]</scope>
</reference>
<comment type="similarity">
    <text evidence="3">Belongs to the UbiA prenyltransferase family.</text>
</comment>
<evidence type="ECO:0000256" key="6">
    <source>
        <dbReference type="ARBA" id="ARBA00022679"/>
    </source>
</evidence>
<feature type="transmembrane region" description="Helical" evidence="12">
    <location>
        <begin position="129"/>
        <end position="149"/>
    </location>
</feature>
<dbReference type="HOGENOM" id="CLU_034879_0_2_0"/>
<evidence type="ECO:0000256" key="10">
    <source>
        <dbReference type="ARBA" id="ARBA00023136"/>
    </source>
</evidence>
<evidence type="ECO:0000256" key="12">
    <source>
        <dbReference type="SAM" id="Phobius"/>
    </source>
</evidence>
<evidence type="ECO:0000256" key="1">
    <source>
        <dbReference type="ARBA" id="ARBA00001946"/>
    </source>
</evidence>
<feature type="transmembrane region" description="Helical" evidence="12">
    <location>
        <begin position="155"/>
        <end position="177"/>
    </location>
</feature>
<organism evidence="13 14">
    <name type="scientific">Nitrospira defluvii</name>
    <dbReference type="NCBI Taxonomy" id="330214"/>
    <lineage>
        <taxon>Bacteria</taxon>
        <taxon>Pseudomonadati</taxon>
        <taxon>Nitrospirota</taxon>
        <taxon>Nitrospiria</taxon>
        <taxon>Nitrospirales</taxon>
        <taxon>Nitrospiraceae</taxon>
        <taxon>Nitrospira</taxon>
    </lineage>
</organism>
<dbReference type="Gene3D" id="1.10.357.140">
    <property type="entry name" value="UbiA prenyltransferase"/>
    <property type="match status" value="1"/>
</dbReference>
<protein>
    <recommendedName>
        <fullName evidence="11">4-hydroxybenzoate octaprenyltransferase</fullName>
        <ecNumber evidence="11">2.5.1.39</ecNumber>
    </recommendedName>
</protein>
<dbReference type="NCBIfam" id="TIGR01474">
    <property type="entry name" value="ubiA_proteo"/>
    <property type="match status" value="1"/>
</dbReference>
<comment type="cofactor">
    <cofactor evidence="1">
        <name>Mg(2+)</name>
        <dbReference type="ChEBI" id="CHEBI:18420"/>
    </cofactor>
</comment>
<dbReference type="InterPro" id="IPR039653">
    <property type="entry name" value="Prenyltransferase"/>
</dbReference>
<dbReference type="STRING" id="330214.NIDE0906"/>
<evidence type="ECO:0000256" key="2">
    <source>
        <dbReference type="ARBA" id="ARBA00004141"/>
    </source>
</evidence>
<feature type="transmembrane region" description="Helical" evidence="12">
    <location>
        <begin position="262"/>
        <end position="280"/>
    </location>
</feature>
<evidence type="ECO:0000313" key="14">
    <source>
        <dbReference type="Proteomes" id="UP000001660"/>
    </source>
</evidence>
<proteinExistence type="inferred from homology"/>
<evidence type="ECO:0000256" key="4">
    <source>
        <dbReference type="ARBA" id="ARBA00022475"/>
    </source>
</evidence>
<dbReference type="EMBL" id="FP929003">
    <property type="protein sequence ID" value="CBK40670.1"/>
    <property type="molecule type" value="Genomic_DNA"/>
</dbReference>
<dbReference type="HAMAP" id="MF_01635">
    <property type="entry name" value="UbiA"/>
    <property type="match status" value="1"/>
</dbReference>
<dbReference type="eggNOG" id="COG0382">
    <property type="taxonomic scope" value="Bacteria"/>
</dbReference>
<sequence>MADLIRLRNQSGTWLLLLPSLWSLVLANEGRPPMWLLSVFTLGAFVMRSLGVVLNDLADRNFDKHVARTRTRPLADGRLAPRQALLVALGLTLIATALVITLNPITMLLSPIALLLAAIYPFSKRWIQIPQGVLGIAFGWGAVMAWAASRGSIEAPAWWLFAATTCWAIAYDTIYALQDREDDRRIGVKSSALLFGEAVPVAVGLFLVGMVVCLVVAGRLSGLRMGYYLMLAMPTGVFLWQVRRLQAPVSPQIAFAMFKQHVYSGVAILVGIWIGTLTHTP</sequence>
<feature type="transmembrane region" description="Helical" evidence="12">
    <location>
        <begin position="225"/>
        <end position="242"/>
    </location>
</feature>
<dbReference type="GO" id="GO:0005886">
    <property type="term" value="C:plasma membrane"/>
    <property type="evidence" value="ECO:0007669"/>
    <property type="project" value="TreeGrafter"/>
</dbReference>
<feature type="transmembrane region" description="Helical" evidence="12">
    <location>
        <begin position="198"/>
        <end position="219"/>
    </location>
</feature>
<dbReference type="Gene3D" id="1.20.120.1780">
    <property type="entry name" value="UbiA prenyltransferase"/>
    <property type="match status" value="1"/>
</dbReference>
<dbReference type="PANTHER" id="PTHR11048">
    <property type="entry name" value="PRENYLTRANSFERASES"/>
    <property type="match status" value="1"/>
</dbReference>
<keyword evidence="8 12" id="KW-0812">Transmembrane</keyword>
<comment type="subcellular location">
    <subcellularLocation>
        <location evidence="2">Membrane</location>
        <topology evidence="2">Multi-pass membrane protein</topology>
    </subcellularLocation>
</comment>
<keyword evidence="4" id="KW-1003">Cell membrane</keyword>
<evidence type="ECO:0000256" key="5">
    <source>
        <dbReference type="ARBA" id="ARBA00022519"/>
    </source>
</evidence>
<dbReference type="InterPro" id="IPR030470">
    <property type="entry name" value="UbiA_prenylTrfase_CS"/>
</dbReference>
<keyword evidence="10 12" id="KW-0472">Membrane</keyword>
<dbReference type="EC" id="2.5.1.39" evidence="11"/>
<dbReference type="InterPro" id="IPR000537">
    <property type="entry name" value="UbiA_prenyltransferase"/>
</dbReference>
<dbReference type="PROSITE" id="PS00943">
    <property type="entry name" value="UBIA"/>
    <property type="match status" value="1"/>
</dbReference>